<name>A0ABN3IY50_9ACTN</name>
<keyword evidence="7" id="KW-0233">DNA recombination</keyword>
<organism evidence="10 11">
    <name type="scientific">Actinomadura vinacea</name>
    <dbReference type="NCBI Taxonomy" id="115336"/>
    <lineage>
        <taxon>Bacteria</taxon>
        <taxon>Bacillati</taxon>
        <taxon>Actinomycetota</taxon>
        <taxon>Actinomycetes</taxon>
        <taxon>Streptosporangiales</taxon>
        <taxon>Thermomonosporaceae</taxon>
        <taxon>Actinomadura</taxon>
    </lineage>
</organism>
<dbReference type="CDD" id="cd00840">
    <property type="entry name" value="MPP_Mre11_N"/>
    <property type="match status" value="1"/>
</dbReference>
<evidence type="ECO:0000259" key="9">
    <source>
        <dbReference type="Pfam" id="PF12320"/>
    </source>
</evidence>
<dbReference type="InterPro" id="IPR004593">
    <property type="entry name" value="SbcD"/>
</dbReference>
<comment type="similarity">
    <text evidence="1 7">Belongs to the SbcD family.</text>
</comment>
<evidence type="ECO:0000313" key="10">
    <source>
        <dbReference type="EMBL" id="GAA2416647.1"/>
    </source>
</evidence>
<dbReference type="InterPro" id="IPR041796">
    <property type="entry name" value="Mre11_N"/>
</dbReference>
<dbReference type="InterPro" id="IPR026843">
    <property type="entry name" value="SbcD_C"/>
</dbReference>
<evidence type="ECO:0000256" key="3">
    <source>
        <dbReference type="ARBA" id="ARBA00013365"/>
    </source>
</evidence>
<dbReference type="Pfam" id="PF00149">
    <property type="entry name" value="Metallophos"/>
    <property type="match status" value="1"/>
</dbReference>
<sequence length="381" mass="42301">MRLLHTSDWHFGRSFHREGLLGAQADFVDHLVETVRAERVDCVLISGDVYDRALPAVDAVRLCDETLVRLKELTRVVLIAGNHDSVQRLGFGSALMDGSGVHIRTDPARVGEPVVVGDAAVYGIPYLEPELVRTDWALKERSHAAAMTEAMRRVRAGIEERPGLHSVVMAHAFVTGGEASDSERDISVGGAAHVPAGVFDGVDYVALGHLHGRQRMTDRVRYSGSPLAYSFSEERHVKGSWLIELERGGADGAAVRSRFVEAPVPRRVARVRGRIEDLLSDPRYEAYEDRWLQITLTDPRRPSSAMERLRRRFPHALVLGFEPEGGAEEAARTWSERVKERSELDIAGDFVAEMGEEAPSGAERELLHEAFESCRRKDARA</sequence>
<dbReference type="Pfam" id="PF12320">
    <property type="entry name" value="SbcD_C"/>
    <property type="match status" value="1"/>
</dbReference>
<evidence type="ECO:0000256" key="2">
    <source>
        <dbReference type="ARBA" id="ARBA00011322"/>
    </source>
</evidence>
<evidence type="ECO:0000313" key="11">
    <source>
        <dbReference type="Proteomes" id="UP001501231"/>
    </source>
</evidence>
<dbReference type="EMBL" id="BAAARW010000011">
    <property type="protein sequence ID" value="GAA2416647.1"/>
    <property type="molecule type" value="Genomic_DNA"/>
</dbReference>
<comment type="subunit">
    <text evidence="2 7">Heterodimer of SbcC and SbcD.</text>
</comment>
<dbReference type="GO" id="GO:0004527">
    <property type="term" value="F:exonuclease activity"/>
    <property type="evidence" value="ECO:0007669"/>
    <property type="project" value="UniProtKB-KW"/>
</dbReference>
<evidence type="ECO:0000259" key="8">
    <source>
        <dbReference type="Pfam" id="PF00149"/>
    </source>
</evidence>
<proteinExistence type="inferred from homology"/>
<evidence type="ECO:0000256" key="1">
    <source>
        <dbReference type="ARBA" id="ARBA00010555"/>
    </source>
</evidence>
<keyword evidence="11" id="KW-1185">Reference proteome</keyword>
<comment type="caution">
    <text evidence="10">The sequence shown here is derived from an EMBL/GenBank/DDBJ whole genome shotgun (WGS) entry which is preliminary data.</text>
</comment>
<keyword evidence="5 7" id="KW-0378">Hydrolase</keyword>
<dbReference type="InterPro" id="IPR029052">
    <property type="entry name" value="Metallo-depent_PP-like"/>
</dbReference>
<dbReference type="PANTHER" id="PTHR30337:SF0">
    <property type="entry name" value="NUCLEASE SBCCD SUBUNIT D"/>
    <property type="match status" value="1"/>
</dbReference>
<keyword evidence="6 7" id="KW-0269">Exonuclease</keyword>
<evidence type="ECO:0000256" key="4">
    <source>
        <dbReference type="ARBA" id="ARBA00022722"/>
    </source>
</evidence>
<reference evidence="10 11" key="1">
    <citation type="journal article" date="2019" name="Int. J. Syst. Evol. Microbiol.">
        <title>The Global Catalogue of Microorganisms (GCM) 10K type strain sequencing project: providing services to taxonomists for standard genome sequencing and annotation.</title>
        <authorList>
            <consortium name="The Broad Institute Genomics Platform"/>
            <consortium name="The Broad Institute Genome Sequencing Center for Infectious Disease"/>
            <person name="Wu L."/>
            <person name="Ma J."/>
        </authorList>
    </citation>
    <scope>NUCLEOTIDE SEQUENCE [LARGE SCALE GENOMIC DNA]</scope>
    <source>
        <strain evidence="10 11">JCM 3325</strain>
    </source>
</reference>
<feature type="domain" description="Calcineurin-like phosphoesterase" evidence="8">
    <location>
        <begin position="1"/>
        <end position="212"/>
    </location>
</feature>
<keyword evidence="7" id="KW-0235">DNA replication</keyword>
<evidence type="ECO:0000256" key="5">
    <source>
        <dbReference type="ARBA" id="ARBA00022801"/>
    </source>
</evidence>
<dbReference type="NCBIfam" id="TIGR00619">
    <property type="entry name" value="sbcd"/>
    <property type="match status" value="1"/>
</dbReference>
<feature type="domain" description="Nuclease SbcCD subunit D C-terminal" evidence="9">
    <location>
        <begin position="265"/>
        <end position="354"/>
    </location>
</feature>
<dbReference type="RefSeq" id="WP_344589431.1">
    <property type="nucleotide sequence ID" value="NZ_BAAARW010000011.1"/>
</dbReference>
<accession>A0ABN3IY50</accession>
<keyword evidence="4 7" id="KW-0540">Nuclease</keyword>
<gene>
    <name evidence="7" type="primary">sbcD</name>
    <name evidence="10" type="ORF">GCM10010191_28840</name>
</gene>
<evidence type="ECO:0000256" key="6">
    <source>
        <dbReference type="ARBA" id="ARBA00022839"/>
    </source>
</evidence>
<dbReference type="InterPro" id="IPR050535">
    <property type="entry name" value="DNA_Repair-Maintenance_Comp"/>
</dbReference>
<dbReference type="SUPFAM" id="SSF56300">
    <property type="entry name" value="Metallo-dependent phosphatases"/>
    <property type="match status" value="1"/>
</dbReference>
<evidence type="ECO:0000256" key="7">
    <source>
        <dbReference type="RuleBase" id="RU363069"/>
    </source>
</evidence>
<comment type="function">
    <text evidence="7">SbcCD cleaves DNA hairpin structures. These structures can inhibit DNA replication and are intermediates in certain DNA recombination reactions. The complex acts as a 3'-&gt;5' double strand exonuclease that can open hairpins. It also has a 5' single-strand endonuclease activity.</text>
</comment>
<dbReference type="InterPro" id="IPR004843">
    <property type="entry name" value="Calcineurin-like_PHP"/>
</dbReference>
<dbReference type="Proteomes" id="UP001501231">
    <property type="component" value="Unassembled WGS sequence"/>
</dbReference>
<protein>
    <recommendedName>
        <fullName evidence="3 7">Nuclease SbcCD subunit D</fullName>
    </recommendedName>
</protein>
<keyword evidence="7" id="KW-0255">Endonuclease</keyword>
<dbReference type="Gene3D" id="3.60.21.10">
    <property type="match status" value="1"/>
</dbReference>
<dbReference type="PANTHER" id="PTHR30337">
    <property type="entry name" value="COMPONENT OF ATP-DEPENDENT DSDNA EXONUCLEASE"/>
    <property type="match status" value="1"/>
</dbReference>